<proteinExistence type="predicted"/>
<name>A0A915I4Q3_ROMCU</name>
<sequence>KTAKIVPPRTQQLPILVKYTNTKQCKVFHGENQQYVNCKNHGIWGSYYWTNDKLDRCLLIESNSKKSPVDMSNCKFIEKPTKFFYSVKKRQCLRLIKEGTSKIYNTMFECRQDIVGLVTVHICNNAQKTVKFDLHHEQAIVNAKDHKYESNSDYAYLNCNLEKIHYDHEAQDCRRMTKREYKKLGKAKTEQRVSRRLMLNCETEKCT</sequence>
<evidence type="ECO:0000313" key="2">
    <source>
        <dbReference type="WBParaSite" id="nRc.2.0.1.t08736-RA"/>
    </source>
</evidence>
<accession>A0A915I4Q3</accession>
<dbReference type="Proteomes" id="UP000887565">
    <property type="component" value="Unplaced"/>
</dbReference>
<dbReference type="AlphaFoldDB" id="A0A915I4Q3"/>
<dbReference type="WBParaSite" id="nRc.2.0.1.t08736-RA">
    <property type="protein sequence ID" value="nRc.2.0.1.t08736-RA"/>
    <property type="gene ID" value="nRc.2.0.1.g08736"/>
</dbReference>
<evidence type="ECO:0000313" key="1">
    <source>
        <dbReference type="Proteomes" id="UP000887565"/>
    </source>
</evidence>
<organism evidence="1 2">
    <name type="scientific">Romanomermis culicivorax</name>
    <name type="common">Nematode worm</name>
    <dbReference type="NCBI Taxonomy" id="13658"/>
    <lineage>
        <taxon>Eukaryota</taxon>
        <taxon>Metazoa</taxon>
        <taxon>Ecdysozoa</taxon>
        <taxon>Nematoda</taxon>
        <taxon>Enoplea</taxon>
        <taxon>Dorylaimia</taxon>
        <taxon>Mermithida</taxon>
        <taxon>Mermithoidea</taxon>
        <taxon>Mermithidae</taxon>
        <taxon>Romanomermis</taxon>
    </lineage>
</organism>
<protein>
    <submittedName>
        <fullName evidence="2">Ricin B lectin domain-containing protein</fullName>
    </submittedName>
</protein>
<keyword evidence="1" id="KW-1185">Reference proteome</keyword>
<reference evidence="2" key="1">
    <citation type="submission" date="2022-11" db="UniProtKB">
        <authorList>
            <consortium name="WormBaseParasite"/>
        </authorList>
    </citation>
    <scope>IDENTIFICATION</scope>
</reference>